<keyword evidence="8 13" id="KW-0157">Chromophore</keyword>
<name>E0U6S4_GLOV7</name>
<keyword evidence="6 13" id="KW-0605">Phycobilisome</keyword>
<evidence type="ECO:0000313" key="15">
    <source>
        <dbReference type="Proteomes" id="UP000008206"/>
    </source>
</evidence>
<evidence type="ECO:0000256" key="4">
    <source>
        <dbReference type="ARBA" id="ARBA00022531"/>
    </source>
</evidence>
<sequence>MLLTERAKQLIPLSRIVGFETWQNTHNASTLAIFQQADEEGRYLSDDELEQIKNLSPNSSHLIESARLLRDQAQQIVDSARQQVLAQYPGITENGGDLYPPERAQACWRDFWHFLRCISYGIAGQTIPFTRAEGLKNMQLLYQELKVPLAAMISGLESLKTSSLQQFNAPEQQALSPYFDHLIESLRKFAYV</sequence>
<keyword evidence="10 13" id="KW-0472">Membrane</keyword>
<evidence type="ECO:0000256" key="10">
    <source>
        <dbReference type="ARBA" id="ARBA00023136"/>
    </source>
</evidence>
<dbReference type="PANTHER" id="PTHR34011">
    <property type="entry name" value="PHYCOBILISOME 32.1 KDA LINKER POLYPEPTIDE, PHYCOCYANIN-ASSOCIATED, ROD 2-RELATED"/>
    <property type="match status" value="1"/>
</dbReference>
<protein>
    <submittedName>
        <fullName evidence="14">Phycocyanin</fullName>
    </submittedName>
</protein>
<accession>E0U6S4</accession>
<evidence type="ECO:0000256" key="13">
    <source>
        <dbReference type="RuleBase" id="RU004438"/>
    </source>
</evidence>
<dbReference type="SUPFAM" id="SSF46458">
    <property type="entry name" value="Globin-like"/>
    <property type="match status" value="1"/>
</dbReference>
<evidence type="ECO:0000256" key="12">
    <source>
        <dbReference type="PIRSR" id="PIRSR000081-1"/>
    </source>
</evidence>
<dbReference type="GO" id="GO:0030089">
    <property type="term" value="C:phycobilisome"/>
    <property type="evidence" value="ECO:0007669"/>
    <property type="project" value="UniProtKB-KW"/>
</dbReference>
<dbReference type="PANTHER" id="PTHR34011:SF2">
    <property type="entry name" value="ALLOPHYCOCYANIN ALPHA CHAIN"/>
    <property type="match status" value="1"/>
</dbReference>
<evidence type="ECO:0000256" key="3">
    <source>
        <dbReference type="ARBA" id="ARBA00022448"/>
    </source>
</evidence>
<keyword evidence="15" id="KW-1185">Reference proteome</keyword>
<evidence type="ECO:0000256" key="5">
    <source>
        <dbReference type="ARBA" id="ARBA00022549"/>
    </source>
</evidence>
<dbReference type="RefSeq" id="WP_013324029.1">
    <property type="nucleotide sequence ID" value="NC_014501.1"/>
</dbReference>
<evidence type="ECO:0000256" key="7">
    <source>
        <dbReference type="ARBA" id="ARBA00022982"/>
    </source>
</evidence>
<dbReference type="InterPro" id="IPR012128">
    <property type="entry name" value="Phycobilisome_asu/bsu"/>
</dbReference>
<evidence type="ECO:0000256" key="11">
    <source>
        <dbReference type="ARBA" id="ARBA00023307"/>
    </source>
</evidence>
<dbReference type="eggNOG" id="ENOG502ZCG9">
    <property type="taxonomic scope" value="Bacteria"/>
</dbReference>
<dbReference type="PIRSF" id="PIRSF000081">
    <property type="entry name" value="Phycocyanin"/>
    <property type="match status" value="1"/>
</dbReference>
<dbReference type="Pfam" id="PF00502">
    <property type="entry name" value="Phycobilisome"/>
    <property type="match status" value="1"/>
</dbReference>
<keyword evidence="7 13" id="KW-0249">Electron transport</keyword>
<keyword evidence="5" id="KW-0042">Antenna complex</keyword>
<keyword evidence="9 13" id="KW-0793">Thylakoid</keyword>
<dbReference type="GO" id="GO:0031676">
    <property type="term" value="C:plasma membrane-derived thylakoid membrane"/>
    <property type="evidence" value="ECO:0007669"/>
    <property type="project" value="UniProtKB-SubCell"/>
</dbReference>
<organism evidence="14 15">
    <name type="scientific">Gloeothece verrucosa (strain PCC 7822)</name>
    <name type="common">Cyanothece sp. (strain PCC 7822)</name>
    <dbReference type="NCBI Taxonomy" id="497965"/>
    <lineage>
        <taxon>Bacteria</taxon>
        <taxon>Bacillati</taxon>
        <taxon>Cyanobacteriota</taxon>
        <taxon>Cyanophyceae</taxon>
        <taxon>Oscillatoriophycideae</taxon>
        <taxon>Chroococcales</taxon>
        <taxon>Aphanothecaceae</taxon>
        <taxon>Gloeothece</taxon>
        <taxon>Gloeothece verrucosa</taxon>
    </lineage>
</organism>
<evidence type="ECO:0000256" key="1">
    <source>
        <dbReference type="ARBA" id="ARBA00004170"/>
    </source>
</evidence>
<keyword evidence="11 13" id="KW-0089">Bile pigment</keyword>
<evidence type="ECO:0000256" key="2">
    <source>
        <dbReference type="ARBA" id="ARBA00008182"/>
    </source>
</evidence>
<dbReference type="OrthoDB" id="552660at2"/>
<evidence type="ECO:0000313" key="14">
    <source>
        <dbReference type="EMBL" id="ADN15961.1"/>
    </source>
</evidence>
<dbReference type="EMBL" id="CP002198">
    <property type="protein sequence ID" value="ADN15961.1"/>
    <property type="molecule type" value="Genomic_DNA"/>
</dbReference>
<feature type="binding site" evidence="12">
    <location>
        <position position="107"/>
    </location>
    <ligand>
        <name>(2R,3E)-phycocyanobilin</name>
        <dbReference type="ChEBI" id="CHEBI:85275"/>
        <label>1</label>
    </ligand>
</feature>
<comment type="subcellular location">
    <subcellularLocation>
        <location evidence="13">Cellular thylakoid membrane</location>
        <topology evidence="13">Peripheral membrane protein</topology>
        <orientation evidence="13">Cytoplasmic side</orientation>
    </subcellularLocation>
    <subcellularLocation>
        <location evidence="1">Membrane</location>
        <topology evidence="1">Peripheral membrane protein</topology>
    </subcellularLocation>
</comment>
<dbReference type="GO" id="GO:0015979">
    <property type="term" value="P:photosynthesis"/>
    <property type="evidence" value="ECO:0007669"/>
    <property type="project" value="UniProtKB-KW"/>
</dbReference>
<evidence type="ECO:0000256" key="6">
    <source>
        <dbReference type="ARBA" id="ARBA00022738"/>
    </source>
</evidence>
<dbReference type="STRING" id="497965.Cyan7822_4036"/>
<evidence type="ECO:0000256" key="8">
    <source>
        <dbReference type="ARBA" id="ARBA00022991"/>
    </source>
</evidence>
<dbReference type="InterPro" id="IPR009050">
    <property type="entry name" value="Globin-like_sf"/>
</dbReference>
<dbReference type="AlphaFoldDB" id="E0U6S4"/>
<dbReference type="HOGENOM" id="CLU_104219_1_0_3"/>
<keyword evidence="3 13" id="KW-0813">Transport</keyword>
<dbReference type="KEGG" id="cyj:Cyan7822_4036"/>
<dbReference type="Gene3D" id="1.10.490.20">
    <property type="entry name" value="Phycocyanins"/>
    <property type="match status" value="1"/>
</dbReference>
<proteinExistence type="inferred from homology"/>
<dbReference type="CDD" id="cd12130">
    <property type="entry name" value="Apl"/>
    <property type="match status" value="1"/>
</dbReference>
<gene>
    <name evidence="14" type="ordered locus">Cyan7822_4036</name>
</gene>
<evidence type="ECO:0000256" key="9">
    <source>
        <dbReference type="ARBA" id="ARBA00023078"/>
    </source>
</evidence>
<reference evidence="15" key="1">
    <citation type="journal article" date="2011" name="MBio">
        <title>Novel metabolic attributes of the genus Cyanothece, comprising a group of unicellular nitrogen-fixing Cyanobacteria.</title>
        <authorList>
            <person name="Bandyopadhyay A."/>
            <person name="Elvitigala T."/>
            <person name="Welsh E."/>
            <person name="Stockel J."/>
            <person name="Liberton M."/>
            <person name="Min H."/>
            <person name="Sherman L.A."/>
            <person name="Pakrasi H.B."/>
        </authorList>
    </citation>
    <scope>NUCLEOTIDE SEQUENCE [LARGE SCALE GENOMIC DNA]</scope>
    <source>
        <strain evidence="15">PCC 7822</strain>
    </source>
</reference>
<dbReference type="Proteomes" id="UP000008206">
    <property type="component" value="Chromosome"/>
</dbReference>
<keyword evidence="4 13" id="KW-0602">Photosynthesis</keyword>
<comment type="similarity">
    <text evidence="2 13">Belongs to the phycobiliprotein family.</text>
</comment>
<dbReference type="InterPro" id="IPR038719">
    <property type="entry name" value="Phycobilisome_asu/bsu_sf"/>
</dbReference>